<dbReference type="EMBL" id="PQXF01000017">
    <property type="protein sequence ID" value="PXF60426.1"/>
    <property type="molecule type" value="Genomic_DNA"/>
</dbReference>
<reference evidence="1" key="1">
    <citation type="submission" date="2018-01" db="EMBL/GenBank/DDBJ databases">
        <authorList>
            <person name="Krukenberg V."/>
        </authorList>
    </citation>
    <scope>NUCLEOTIDE SEQUENCE</scope>
    <source>
        <strain evidence="1">E20ANME2</strain>
    </source>
</reference>
<evidence type="ECO:0000313" key="2">
    <source>
        <dbReference type="Proteomes" id="UP000248329"/>
    </source>
</evidence>
<comment type="caution">
    <text evidence="1">The sequence shown here is derived from an EMBL/GenBank/DDBJ whole genome shotgun (WGS) entry which is preliminary data.</text>
</comment>
<sequence>MKYNTASLSDKINENRTLLTFGALFVVFCTAFYAVTRLTPSSFAPLNNYTAAALGFLLHALGMQPTIEGVVLSAGGFSVKIIDECSAIFVFILFISFVLAYPTSLKNKAIGMIFGIPSLFAVNALRLTVVFLAGLWRPDLFEYVHAYLWQTIMIILVFISCLAWLHYVVMVTTRNEPLAFLVRFVAFSSVLFLIWFYLDGAYVSMTGYMTEFLLNCMGYHIHLAPDPNIALYPSTFNLIAFTALILATQRPSIGRKGAKVKALAIGLTLMMLVEVIHRLYQVLADFGVGYALEIMYAAQIGNQYFLPFGLWLAFSYADVFKRAGMRVCPICGEEKVGIVEHIRAKHGAEALEDERVKAVLRGRSHRLRLPGVGIVDYMKGTFEVLLKKRK</sequence>
<proteinExistence type="predicted"/>
<accession>A0AC61L1X9</accession>
<name>A0AC61L1X9_9EURY</name>
<organism evidence="1 2">
    <name type="scientific">Candidatus Methanogaster sp</name>
    <dbReference type="NCBI Taxonomy" id="3386292"/>
    <lineage>
        <taxon>Archaea</taxon>
        <taxon>Methanobacteriati</taxon>
        <taxon>Methanobacteriota</taxon>
        <taxon>Stenosarchaea group</taxon>
        <taxon>Methanomicrobia</taxon>
        <taxon>Methanosarcinales</taxon>
        <taxon>ANME-2 cluster</taxon>
        <taxon>Candidatus Methanogasteraceae</taxon>
        <taxon>Candidatus Methanogaster</taxon>
    </lineage>
</organism>
<dbReference type="Proteomes" id="UP000248329">
    <property type="component" value="Unassembled WGS sequence"/>
</dbReference>
<gene>
    <name evidence="1" type="primary">xrtH</name>
    <name evidence="1" type="ORF">C4B59_09495</name>
</gene>
<protein>
    <submittedName>
        <fullName evidence="1">Exosortase H</fullName>
    </submittedName>
</protein>
<evidence type="ECO:0000313" key="1">
    <source>
        <dbReference type="EMBL" id="PXF60426.1"/>
    </source>
</evidence>